<proteinExistence type="predicted"/>
<dbReference type="GO" id="GO:0005739">
    <property type="term" value="C:mitochondrion"/>
    <property type="evidence" value="ECO:0007669"/>
    <property type="project" value="TreeGrafter"/>
</dbReference>
<evidence type="ECO:0000256" key="3">
    <source>
        <dbReference type="ARBA" id="ARBA00022723"/>
    </source>
</evidence>
<evidence type="ECO:0000256" key="5">
    <source>
        <dbReference type="ARBA" id="ARBA00022842"/>
    </source>
</evidence>
<dbReference type="STRING" id="1684307.A0A316U9D4"/>
<evidence type="ECO:0000256" key="1">
    <source>
        <dbReference type="ARBA" id="ARBA00001936"/>
    </source>
</evidence>
<keyword evidence="9" id="KW-1185">Reference proteome</keyword>
<dbReference type="InterPro" id="IPR039121">
    <property type="entry name" value="NUDT19"/>
</dbReference>
<evidence type="ECO:0008006" key="10">
    <source>
        <dbReference type="Google" id="ProtNLM"/>
    </source>
</evidence>
<evidence type="ECO:0000256" key="6">
    <source>
        <dbReference type="ARBA" id="ARBA00023211"/>
    </source>
</evidence>
<feature type="region of interest" description="Disordered" evidence="7">
    <location>
        <begin position="1"/>
        <end position="65"/>
    </location>
</feature>
<dbReference type="GeneID" id="37016602"/>
<comment type="cofactor">
    <cofactor evidence="2">
        <name>Mg(2+)</name>
        <dbReference type="ChEBI" id="CHEBI:18420"/>
    </cofactor>
</comment>
<feature type="region of interest" description="Disordered" evidence="7">
    <location>
        <begin position="317"/>
        <end position="536"/>
    </location>
</feature>
<dbReference type="PANTHER" id="PTHR12318:SF0">
    <property type="entry name" value="ACYL-COENZYME A DIPHOSPHATASE NUDT19"/>
    <property type="match status" value="1"/>
</dbReference>
<feature type="compositionally biased region" description="Low complexity" evidence="7">
    <location>
        <begin position="42"/>
        <end position="56"/>
    </location>
</feature>
<accession>A0A316U9D4</accession>
<dbReference type="PANTHER" id="PTHR12318">
    <property type="entry name" value="TESTOSTERONE-REGULATED PROTEIN RP2"/>
    <property type="match status" value="1"/>
</dbReference>
<keyword evidence="4" id="KW-0378">Hydrolase</keyword>
<dbReference type="RefSeq" id="XP_025348986.1">
    <property type="nucleotide sequence ID" value="XM_025494868.1"/>
</dbReference>
<dbReference type="OrthoDB" id="1695362at2759"/>
<evidence type="ECO:0000256" key="4">
    <source>
        <dbReference type="ARBA" id="ARBA00022801"/>
    </source>
</evidence>
<dbReference type="Gene3D" id="3.90.79.10">
    <property type="entry name" value="Nucleoside Triphosphate Pyrophosphohydrolase"/>
    <property type="match status" value="1"/>
</dbReference>
<keyword evidence="5" id="KW-0460">Magnesium</keyword>
<evidence type="ECO:0000256" key="7">
    <source>
        <dbReference type="SAM" id="MobiDB-lite"/>
    </source>
</evidence>
<organism evidence="8 9">
    <name type="scientific">Pseudomicrostroma glucosiphilum</name>
    <dbReference type="NCBI Taxonomy" id="1684307"/>
    <lineage>
        <taxon>Eukaryota</taxon>
        <taxon>Fungi</taxon>
        <taxon>Dikarya</taxon>
        <taxon>Basidiomycota</taxon>
        <taxon>Ustilaginomycotina</taxon>
        <taxon>Exobasidiomycetes</taxon>
        <taxon>Microstromatales</taxon>
        <taxon>Microstromatales incertae sedis</taxon>
        <taxon>Pseudomicrostroma</taxon>
    </lineage>
</organism>
<keyword evidence="6" id="KW-0464">Manganese</keyword>
<dbReference type="EMBL" id="KZ819324">
    <property type="protein sequence ID" value="PWN21826.1"/>
    <property type="molecule type" value="Genomic_DNA"/>
</dbReference>
<dbReference type="GO" id="GO:0046872">
    <property type="term" value="F:metal ion binding"/>
    <property type="evidence" value="ECO:0007669"/>
    <property type="project" value="UniProtKB-KW"/>
</dbReference>
<name>A0A316U9D4_9BASI</name>
<evidence type="ECO:0000313" key="9">
    <source>
        <dbReference type="Proteomes" id="UP000245942"/>
    </source>
</evidence>
<dbReference type="Proteomes" id="UP000245942">
    <property type="component" value="Unassembled WGS sequence"/>
</dbReference>
<feature type="compositionally biased region" description="Low complexity" evidence="7">
    <location>
        <begin position="327"/>
        <end position="354"/>
    </location>
</feature>
<gene>
    <name evidence="8" type="ORF">BCV69DRAFT_311539</name>
</gene>
<keyword evidence="3" id="KW-0479">Metal-binding</keyword>
<dbReference type="GO" id="GO:0016818">
    <property type="term" value="F:hydrolase activity, acting on acid anhydrides, in phosphorus-containing anhydrides"/>
    <property type="evidence" value="ECO:0007669"/>
    <property type="project" value="InterPro"/>
</dbReference>
<feature type="compositionally biased region" description="Polar residues" evidence="7">
    <location>
        <begin position="387"/>
        <end position="404"/>
    </location>
</feature>
<feature type="compositionally biased region" description="Basic and acidic residues" evidence="7">
    <location>
        <begin position="429"/>
        <end position="444"/>
    </location>
</feature>
<protein>
    <recommendedName>
        <fullName evidence="10">Nudix hydrolase domain-containing protein</fullName>
    </recommendedName>
</protein>
<evidence type="ECO:0000313" key="8">
    <source>
        <dbReference type="EMBL" id="PWN21826.1"/>
    </source>
</evidence>
<evidence type="ECO:0000256" key="2">
    <source>
        <dbReference type="ARBA" id="ARBA00001946"/>
    </source>
</evidence>
<feature type="compositionally biased region" description="Low complexity" evidence="7">
    <location>
        <begin position="485"/>
        <end position="507"/>
    </location>
</feature>
<sequence length="570" mass="60442">MSSSRGNKPRAGPLPNDAKSGPKGEAMTPIPSASLIVLCPPTSTSESSEGNSSSNGGSSGGSSGLTTLMLQRSARMGSSFRSAVVFPGGALDLADQDAVTDSRGTETLEEEATRMAALQICSLRETFEETGLLLLPSERGRKEGGGEEIPWSRAVGHREAGLSVEEWRDWREKVHQDASTFRPFLTQIAKNLQIVPPPSSPSSLPLPPLTYFSHWITPRSVVRPGKRFSAHFFLTVLDLPPSRAASLAADLSADGTETLSLRLSKPEEFVREALEDRLVLYPPQFYILADLAMLGGGEAPGAMASFEERVGRLRPLAFGGSVGGQEQSTPSEASQGSSPSASASSRRPSSPKPTAVEEEPRDLPPGMNYAWDRHTPKDSVTGWVATESASTSQRKGSSRPSGRITSVEPRALPKLGGSKPKSMPALDFGKWEPGEIKDAEKESKSQSQSQSKSKSGEEEEAEAPFIFPLVLPGDHRASPTRQALPPSSSSARPKSSPSASPSPFSKSTLPPLNRVYVSPRSHEDGGGLVASGAVRRGLPGLRDWRVGVGLVEDERADAGVGHGVGKKGKL</sequence>
<dbReference type="AlphaFoldDB" id="A0A316U9D4"/>
<comment type="cofactor">
    <cofactor evidence="1">
        <name>Mn(2+)</name>
        <dbReference type="ChEBI" id="CHEBI:29035"/>
    </cofactor>
</comment>
<reference evidence="8 9" key="1">
    <citation type="journal article" date="2018" name="Mol. Biol. Evol.">
        <title>Broad Genomic Sampling Reveals a Smut Pathogenic Ancestry of the Fungal Clade Ustilaginomycotina.</title>
        <authorList>
            <person name="Kijpornyongpan T."/>
            <person name="Mondo S.J."/>
            <person name="Barry K."/>
            <person name="Sandor L."/>
            <person name="Lee J."/>
            <person name="Lipzen A."/>
            <person name="Pangilinan J."/>
            <person name="LaButti K."/>
            <person name="Hainaut M."/>
            <person name="Henrissat B."/>
            <person name="Grigoriev I.V."/>
            <person name="Spatafora J.W."/>
            <person name="Aime M.C."/>
        </authorList>
    </citation>
    <scope>NUCLEOTIDE SEQUENCE [LARGE SCALE GENOMIC DNA]</scope>
    <source>
        <strain evidence="8 9">MCA 4718</strain>
    </source>
</reference>